<feature type="region of interest" description="Disordered" evidence="1">
    <location>
        <begin position="127"/>
        <end position="161"/>
    </location>
</feature>
<dbReference type="EMBL" id="MEHA01000004">
    <property type="protein sequence ID" value="ODR53564.1"/>
    <property type="molecule type" value="Genomic_DNA"/>
</dbReference>
<feature type="region of interest" description="Disordered" evidence="1">
    <location>
        <begin position="84"/>
        <end position="106"/>
    </location>
</feature>
<dbReference type="Proteomes" id="UP000094271">
    <property type="component" value="Unassembled WGS sequence"/>
</dbReference>
<name>A0A1E3UL11_9FIRM</name>
<reference evidence="2 3" key="1">
    <citation type="submission" date="2016-08" db="EMBL/GenBank/DDBJ databases">
        <authorList>
            <person name="Seilhamer J.J."/>
        </authorList>
    </citation>
    <scope>NUCLEOTIDE SEQUENCE [LARGE SCALE GENOMIC DNA]</scope>
    <source>
        <strain evidence="2 3">NML150140-1</strain>
    </source>
</reference>
<sequence>MNEKLHEGGEEKAAGAEVKDGGDSPQSVGYSAEGGAEQAGEGGDHVDEGVGGHDGFFCYQQGDAGLDGGLVGIGNAVQQEQHDKNQAYEADSAGEEKKGEDQAGGEKVQDYHDIPFVYAVGNQAAYGRHNRKGQEGEAGYDSKQGRGVGDGQEVKGEGKADYRISKQGDDLSYQYKVKVFRKSFFHNASIDTIFFDKFP</sequence>
<comment type="caution">
    <text evidence="2">The sequence shown here is derived from an EMBL/GenBank/DDBJ whole genome shotgun (WGS) entry which is preliminary data.</text>
</comment>
<proteinExistence type="predicted"/>
<feature type="compositionally biased region" description="Basic and acidic residues" evidence="1">
    <location>
        <begin position="152"/>
        <end position="161"/>
    </location>
</feature>
<organism evidence="2 3">
    <name type="scientific">Eisenbergiella tayi</name>
    <dbReference type="NCBI Taxonomy" id="1432052"/>
    <lineage>
        <taxon>Bacteria</taxon>
        <taxon>Bacillati</taxon>
        <taxon>Bacillota</taxon>
        <taxon>Clostridia</taxon>
        <taxon>Lachnospirales</taxon>
        <taxon>Lachnospiraceae</taxon>
        <taxon>Eisenbergiella</taxon>
    </lineage>
</organism>
<feature type="compositionally biased region" description="Basic and acidic residues" evidence="1">
    <location>
        <begin position="42"/>
        <end position="51"/>
    </location>
</feature>
<dbReference type="AlphaFoldDB" id="A0A1E3UL11"/>
<feature type="region of interest" description="Disordered" evidence="1">
    <location>
        <begin position="1"/>
        <end position="53"/>
    </location>
</feature>
<feature type="compositionally biased region" description="Basic and acidic residues" evidence="1">
    <location>
        <begin position="1"/>
        <end position="22"/>
    </location>
</feature>
<gene>
    <name evidence="2" type="ORF">BEI59_07725</name>
</gene>
<evidence type="ECO:0000313" key="3">
    <source>
        <dbReference type="Proteomes" id="UP000094271"/>
    </source>
</evidence>
<accession>A0A1E3UL11</accession>
<evidence type="ECO:0000313" key="2">
    <source>
        <dbReference type="EMBL" id="ODR53564.1"/>
    </source>
</evidence>
<protein>
    <submittedName>
        <fullName evidence="2">Uncharacterized protein</fullName>
    </submittedName>
</protein>
<evidence type="ECO:0000256" key="1">
    <source>
        <dbReference type="SAM" id="MobiDB-lite"/>
    </source>
</evidence>